<dbReference type="InterPro" id="IPR011009">
    <property type="entry name" value="Kinase-like_dom_sf"/>
</dbReference>
<feature type="region of interest" description="Disordered" evidence="8">
    <location>
        <begin position="435"/>
        <end position="469"/>
    </location>
</feature>
<dbReference type="InterPro" id="IPR008266">
    <property type="entry name" value="Tyr_kinase_AS"/>
</dbReference>
<protein>
    <recommendedName>
        <fullName evidence="1">non-specific serine/threonine protein kinase</fullName>
        <ecNumber evidence="1">2.7.11.1</ecNumber>
    </recommendedName>
</protein>
<dbReference type="Gene3D" id="1.10.510.10">
    <property type="entry name" value="Transferase(Phosphotransferase) domain 1"/>
    <property type="match status" value="1"/>
</dbReference>
<feature type="region of interest" description="Disordered" evidence="8">
    <location>
        <begin position="287"/>
        <end position="310"/>
    </location>
</feature>
<dbReference type="CDD" id="cd14014">
    <property type="entry name" value="STKc_PknB_like"/>
    <property type="match status" value="1"/>
</dbReference>
<evidence type="ECO:0000256" key="4">
    <source>
        <dbReference type="ARBA" id="ARBA00022741"/>
    </source>
</evidence>
<dbReference type="PROSITE" id="PS00109">
    <property type="entry name" value="PROTEIN_KINASE_TYR"/>
    <property type="match status" value="1"/>
</dbReference>
<reference evidence="10 11" key="1">
    <citation type="submission" date="2024-07" db="EMBL/GenBank/DDBJ databases">
        <authorList>
            <person name="Thanompreechachai J."/>
            <person name="Duangmal K."/>
        </authorList>
    </citation>
    <scope>NUCLEOTIDE SEQUENCE [LARGE SCALE GENOMIC DNA]</scope>
    <source>
        <strain evidence="10 11">KCTC 19886</strain>
    </source>
</reference>
<evidence type="ECO:0000313" key="10">
    <source>
        <dbReference type="EMBL" id="MEW9263407.1"/>
    </source>
</evidence>
<keyword evidence="11" id="KW-1185">Reference proteome</keyword>
<dbReference type="InterPro" id="IPR000719">
    <property type="entry name" value="Prot_kinase_dom"/>
</dbReference>
<dbReference type="GO" id="GO:0004674">
    <property type="term" value="F:protein serine/threonine kinase activity"/>
    <property type="evidence" value="ECO:0007669"/>
    <property type="project" value="UniProtKB-EC"/>
</dbReference>
<feature type="compositionally biased region" description="Low complexity" evidence="8">
    <location>
        <begin position="355"/>
        <end position="365"/>
    </location>
</feature>
<keyword evidence="2" id="KW-0723">Serine/threonine-protein kinase</keyword>
<feature type="region of interest" description="Disordered" evidence="8">
    <location>
        <begin position="1"/>
        <end position="34"/>
    </location>
</feature>
<sequence length="629" mass="62001">MTVSEPLTGPTTGPLGATPTATAGARAAAAGPGRQWRREALSALGDDPRRLAPEVDGYAVGRLLGAGGSGVVWAGTGTDGVERALKVLSATAAPAPDEGPDLLAELALLRRVRHPRVVAVHDISTDAQGRPVLVLDLAPGGSLAGVLAQRRRLSAGEVSGLLHVLGPALEDLHAAGVVHGDVAPGNVLLDARGEPLLADLGVARALGRRHGSVLGTPGFADPAALAGEGVGAASDVYGLAALAWWALTGETPVASGAFGARQAHRRAAAALPAGGSGALLAAVREGLHRKPSRRPTPGELATAVAAAARPRPVRGLPVPAAAAAGPVPAPPGVTHRLAGAGVAGAGGDPEPGPAPDLGDGAGATPPARPSRGSSTGPAGRATARRASARPDPRRRGASRAAVRPARPGRRLLLVAGALPVVAGAAVLLALHGRADAPSPAPAAETATVTAPPGVVEAPPGDDAPGGEAAVGDGVLRGDEVLRGDGVLRGDEVLRGDGVLHGDEVLRGDDAAAVVGVLADRRASALAAGSADALSGVDVAGSAARAADEAVLADLAASGTTFETLAFDVRAVREVERTADRWVLEADVTTAEHVVVSAAGARTTVPAGAARTSRLTLDRVAGEWRVSAVG</sequence>
<dbReference type="PANTHER" id="PTHR43289:SF6">
    <property type="entry name" value="SERINE_THREONINE-PROTEIN KINASE NEKL-3"/>
    <property type="match status" value="1"/>
</dbReference>
<name>A0ABV3P1B2_9ACTN</name>
<accession>A0ABV3P1B2</accession>
<dbReference type="PANTHER" id="PTHR43289">
    <property type="entry name" value="MITOGEN-ACTIVATED PROTEIN KINASE KINASE KINASE 20-RELATED"/>
    <property type="match status" value="1"/>
</dbReference>
<dbReference type="PROSITE" id="PS00107">
    <property type="entry name" value="PROTEIN_KINASE_ATP"/>
    <property type="match status" value="1"/>
</dbReference>
<organism evidence="10 11">
    <name type="scientific">Kineococcus endophyticus</name>
    <dbReference type="NCBI Taxonomy" id="1181883"/>
    <lineage>
        <taxon>Bacteria</taxon>
        <taxon>Bacillati</taxon>
        <taxon>Actinomycetota</taxon>
        <taxon>Actinomycetes</taxon>
        <taxon>Kineosporiales</taxon>
        <taxon>Kineosporiaceae</taxon>
        <taxon>Kineococcus</taxon>
    </lineage>
</organism>
<keyword evidence="3 10" id="KW-0808">Transferase</keyword>
<feature type="compositionally biased region" description="Low complexity" evidence="8">
    <location>
        <begin position="435"/>
        <end position="462"/>
    </location>
</feature>
<evidence type="ECO:0000259" key="9">
    <source>
        <dbReference type="PROSITE" id="PS50011"/>
    </source>
</evidence>
<evidence type="ECO:0000256" key="8">
    <source>
        <dbReference type="SAM" id="MobiDB-lite"/>
    </source>
</evidence>
<proteinExistence type="predicted"/>
<evidence type="ECO:0000256" key="6">
    <source>
        <dbReference type="ARBA" id="ARBA00022840"/>
    </source>
</evidence>
<evidence type="ECO:0000256" key="1">
    <source>
        <dbReference type="ARBA" id="ARBA00012513"/>
    </source>
</evidence>
<evidence type="ECO:0000256" key="2">
    <source>
        <dbReference type="ARBA" id="ARBA00022527"/>
    </source>
</evidence>
<dbReference type="PROSITE" id="PS50011">
    <property type="entry name" value="PROTEIN_KINASE_DOM"/>
    <property type="match status" value="1"/>
</dbReference>
<evidence type="ECO:0000256" key="7">
    <source>
        <dbReference type="PROSITE-ProRule" id="PRU10141"/>
    </source>
</evidence>
<dbReference type="SUPFAM" id="SSF56112">
    <property type="entry name" value="Protein kinase-like (PK-like)"/>
    <property type="match status" value="1"/>
</dbReference>
<dbReference type="EMBL" id="JBFNQN010000001">
    <property type="protein sequence ID" value="MEW9263407.1"/>
    <property type="molecule type" value="Genomic_DNA"/>
</dbReference>
<gene>
    <name evidence="10" type="ORF">AB1207_01480</name>
</gene>
<evidence type="ECO:0000313" key="11">
    <source>
        <dbReference type="Proteomes" id="UP001555826"/>
    </source>
</evidence>
<dbReference type="RefSeq" id="WP_367635993.1">
    <property type="nucleotide sequence ID" value="NZ_JBFNQN010000001.1"/>
</dbReference>
<feature type="domain" description="Protein kinase" evidence="9">
    <location>
        <begin position="58"/>
        <end position="314"/>
    </location>
</feature>
<dbReference type="InterPro" id="IPR017441">
    <property type="entry name" value="Protein_kinase_ATP_BS"/>
</dbReference>
<evidence type="ECO:0000256" key="5">
    <source>
        <dbReference type="ARBA" id="ARBA00022777"/>
    </source>
</evidence>
<feature type="region of interest" description="Disordered" evidence="8">
    <location>
        <begin position="335"/>
        <end position="404"/>
    </location>
</feature>
<feature type="binding site" evidence="7">
    <location>
        <position position="86"/>
    </location>
    <ligand>
        <name>ATP</name>
        <dbReference type="ChEBI" id="CHEBI:30616"/>
    </ligand>
</feature>
<evidence type="ECO:0000256" key="3">
    <source>
        <dbReference type="ARBA" id="ARBA00022679"/>
    </source>
</evidence>
<dbReference type="EC" id="2.7.11.1" evidence="1"/>
<keyword evidence="6 7" id="KW-0067">ATP-binding</keyword>
<comment type="caution">
    <text evidence="10">The sequence shown here is derived from an EMBL/GenBank/DDBJ whole genome shotgun (WGS) entry which is preliminary data.</text>
</comment>
<keyword evidence="5 10" id="KW-0418">Kinase</keyword>
<keyword evidence="4 7" id="KW-0547">Nucleotide-binding</keyword>
<dbReference type="Proteomes" id="UP001555826">
    <property type="component" value="Unassembled WGS sequence"/>
</dbReference>
<dbReference type="Pfam" id="PF00069">
    <property type="entry name" value="Pkinase"/>
    <property type="match status" value="1"/>
</dbReference>